<dbReference type="Proteomes" id="UP000597762">
    <property type="component" value="Unassembled WGS sequence"/>
</dbReference>
<dbReference type="AlphaFoldDB" id="A0A812D3E0"/>
<gene>
    <name evidence="2" type="ORF">SPHA_45908</name>
</gene>
<reference evidence="2" key="1">
    <citation type="submission" date="2021-01" db="EMBL/GenBank/DDBJ databases">
        <authorList>
            <person name="Li R."/>
            <person name="Bekaert M."/>
        </authorList>
    </citation>
    <scope>NUCLEOTIDE SEQUENCE</scope>
    <source>
        <strain evidence="2">Farmed</strain>
    </source>
</reference>
<name>A0A812D3E0_ACAPH</name>
<accession>A0A812D3E0</accession>
<keyword evidence="3" id="KW-1185">Reference proteome</keyword>
<evidence type="ECO:0000256" key="1">
    <source>
        <dbReference type="SAM" id="MobiDB-lite"/>
    </source>
</evidence>
<evidence type="ECO:0000313" key="3">
    <source>
        <dbReference type="Proteomes" id="UP000597762"/>
    </source>
</evidence>
<sequence>MSYPPSSPRRNPLPHQSSVASAGTILLRPQLAMSDWRMSLGQTGANGCDLSRECDLKEFFHHENQSHPAALHNGGKLHTCQKPYVTTILESQITTPEAEPDADTINIHGAALVNSLPPWSSKTFIEHTTEADSNVIIIKASDTNVVVIEISIQLALQELQQLWDAFGQGQNLQVPVHYFCSTLAEKRKGMLFFHTFTGCDVISAFRGNGKKSAWQTWDVCDEASGVFNKLIHYLPYLLGIGGYSSNLSRAKAACQACFLSGRLYPESVRQPETQIHASWDWTK</sequence>
<proteinExistence type="predicted"/>
<evidence type="ECO:0000313" key="2">
    <source>
        <dbReference type="EMBL" id="CAE1286287.1"/>
    </source>
</evidence>
<comment type="caution">
    <text evidence="2">The sequence shown here is derived from an EMBL/GenBank/DDBJ whole genome shotgun (WGS) entry which is preliminary data.</text>
</comment>
<protein>
    <submittedName>
        <fullName evidence="2">Uncharacterized protein</fullName>
    </submittedName>
</protein>
<organism evidence="2 3">
    <name type="scientific">Acanthosepion pharaonis</name>
    <name type="common">Pharaoh cuttlefish</name>
    <name type="synonym">Sepia pharaonis</name>
    <dbReference type="NCBI Taxonomy" id="158019"/>
    <lineage>
        <taxon>Eukaryota</taxon>
        <taxon>Metazoa</taxon>
        <taxon>Spiralia</taxon>
        <taxon>Lophotrochozoa</taxon>
        <taxon>Mollusca</taxon>
        <taxon>Cephalopoda</taxon>
        <taxon>Coleoidea</taxon>
        <taxon>Decapodiformes</taxon>
        <taxon>Sepiida</taxon>
        <taxon>Sepiina</taxon>
        <taxon>Sepiidae</taxon>
        <taxon>Acanthosepion</taxon>
    </lineage>
</organism>
<feature type="region of interest" description="Disordered" evidence="1">
    <location>
        <begin position="1"/>
        <end position="21"/>
    </location>
</feature>
<dbReference type="OrthoDB" id="5949854at2759"/>
<dbReference type="EMBL" id="CAHIKZ030002400">
    <property type="protein sequence ID" value="CAE1286287.1"/>
    <property type="molecule type" value="Genomic_DNA"/>
</dbReference>